<protein>
    <submittedName>
        <fullName evidence="3">Alpha/beta hydrolase</fullName>
    </submittedName>
</protein>
<accession>A0A1V0TK79</accession>
<dbReference type="PANTHER" id="PTHR43798">
    <property type="entry name" value="MONOACYLGLYCEROL LIPASE"/>
    <property type="match status" value="1"/>
</dbReference>
<proteinExistence type="predicted"/>
<evidence type="ECO:0000313" key="4">
    <source>
        <dbReference type="Proteomes" id="UP000192726"/>
    </source>
</evidence>
<dbReference type="Gene3D" id="3.40.50.1820">
    <property type="entry name" value="alpha/beta hydrolase"/>
    <property type="match status" value="1"/>
</dbReference>
<dbReference type="InterPro" id="IPR050266">
    <property type="entry name" value="AB_hydrolase_sf"/>
</dbReference>
<dbReference type="EMBL" id="CP020569">
    <property type="protein sequence ID" value="ARF53208.1"/>
    <property type="molecule type" value="Genomic_DNA"/>
</dbReference>
<dbReference type="Proteomes" id="UP000192726">
    <property type="component" value="Chromosome"/>
</dbReference>
<gene>
    <name evidence="3" type="ORF">B1H19_02610</name>
</gene>
<dbReference type="OrthoDB" id="4300699at2"/>
<reference evidence="3 4" key="1">
    <citation type="submission" date="2017-04" db="EMBL/GenBank/DDBJ databases">
        <title>Complete Genome Sequence of Streptomyces gilvosporeus F607, a Capable Producer of Natamycin.</title>
        <authorList>
            <person name="Zong G."/>
            <person name="Zhong C."/>
            <person name="Fu J."/>
            <person name="Qin R."/>
            <person name="Cao G."/>
        </authorList>
    </citation>
    <scope>NUCLEOTIDE SEQUENCE [LARGE SCALE GENOMIC DNA]</scope>
    <source>
        <strain evidence="3 4">F607</strain>
    </source>
</reference>
<keyword evidence="1 3" id="KW-0378">Hydrolase</keyword>
<dbReference type="InterPro" id="IPR000073">
    <property type="entry name" value="AB_hydrolase_1"/>
</dbReference>
<feature type="domain" description="AB hydrolase-1" evidence="2">
    <location>
        <begin position="35"/>
        <end position="139"/>
    </location>
</feature>
<dbReference type="InterPro" id="IPR029058">
    <property type="entry name" value="AB_hydrolase_fold"/>
</dbReference>
<dbReference type="KEGG" id="sgv:B1H19_02610"/>
<keyword evidence="4" id="KW-1185">Reference proteome</keyword>
<dbReference type="Pfam" id="PF00561">
    <property type="entry name" value="Abhydrolase_1"/>
    <property type="match status" value="1"/>
</dbReference>
<evidence type="ECO:0000259" key="2">
    <source>
        <dbReference type="Pfam" id="PF00561"/>
    </source>
</evidence>
<dbReference type="AlphaFoldDB" id="A0A1V0TK79"/>
<dbReference type="SUPFAM" id="SSF53474">
    <property type="entry name" value="alpha/beta-Hydrolases"/>
    <property type="match status" value="1"/>
</dbReference>
<organism evidence="3 4">
    <name type="scientific">Streptomyces gilvosporeus</name>
    <dbReference type="NCBI Taxonomy" id="553510"/>
    <lineage>
        <taxon>Bacteria</taxon>
        <taxon>Bacillati</taxon>
        <taxon>Actinomycetota</taxon>
        <taxon>Actinomycetes</taxon>
        <taxon>Kitasatosporales</taxon>
        <taxon>Streptomycetaceae</taxon>
        <taxon>Streptomyces</taxon>
    </lineage>
</organism>
<evidence type="ECO:0000256" key="1">
    <source>
        <dbReference type="ARBA" id="ARBA00022801"/>
    </source>
</evidence>
<name>A0A1V0TK79_9ACTN</name>
<dbReference type="GO" id="GO:0016020">
    <property type="term" value="C:membrane"/>
    <property type="evidence" value="ECO:0007669"/>
    <property type="project" value="TreeGrafter"/>
</dbReference>
<dbReference type="PANTHER" id="PTHR43798:SF31">
    <property type="entry name" value="AB HYDROLASE SUPERFAMILY PROTEIN YCLE"/>
    <property type="match status" value="1"/>
</dbReference>
<dbReference type="STRING" id="553510.B1H19_02610"/>
<sequence>MTKNGTSSTTSQWTGMVPVDDTALAVTDTGGPGIPVVYINGQFSTQGYWRRVIADLGTGWRHITYDERARGKKSKRSADYSFETVVRDVDAVLAARGVDRALVVGWSYGGYVAAHWANRNPGRALGAVLVDGGAPYDWMDEAMEERIRKLFRRIGWFSPLLRPTGLVPRMTAEQQAISNIELGRISREREMGPVLDNITVPVRYVLASGVSFGSKGDEQERIRRGLTAVTARNANIEISAKVASTHGSILKKDFRAIAAAVREVAALDRAGARKT</sequence>
<evidence type="ECO:0000313" key="3">
    <source>
        <dbReference type="EMBL" id="ARF53208.1"/>
    </source>
</evidence>
<dbReference type="GO" id="GO:0016787">
    <property type="term" value="F:hydrolase activity"/>
    <property type="evidence" value="ECO:0007669"/>
    <property type="project" value="UniProtKB-KW"/>
</dbReference>